<dbReference type="HOGENOM" id="CLU_2114675_0_0_1"/>
<comment type="caution">
    <text evidence="1">The sequence shown here is derived from an EMBL/GenBank/DDBJ whole genome shotgun (WGS) entry which is preliminary data.</text>
</comment>
<reference evidence="1 2" key="1">
    <citation type="journal article" date="2011" name="Genome Biol.">
        <title>Comparative genome sequence analysis underscores mycoparasitism as the ancestral life style of Trichoderma.</title>
        <authorList>
            <person name="Kubicek C.P."/>
            <person name="Herrera-Estrella A."/>
            <person name="Seidl-Seiboth V."/>
            <person name="Martinez D.A."/>
            <person name="Druzhinina I.S."/>
            <person name="Thon M."/>
            <person name="Zeilinger S."/>
            <person name="Casas-Flores S."/>
            <person name="Horwitz B.A."/>
            <person name="Mukherjee P.K."/>
            <person name="Mukherjee M."/>
            <person name="Kredics L."/>
            <person name="Alcaraz L.D."/>
            <person name="Aerts A."/>
            <person name="Antal Z."/>
            <person name="Atanasova L."/>
            <person name="Cervantes-Badillo M.G."/>
            <person name="Challacombe J."/>
            <person name="Chertkov O."/>
            <person name="McCluskey K."/>
            <person name="Coulpier F."/>
            <person name="Deshpande N."/>
            <person name="von Doehren H."/>
            <person name="Ebbole D.J."/>
            <person name="Esquivel-Naranjo E.U."/>
            <person name="Fekete E."/>
            <person name="Flipphi M."/>
            <person name="Glaser F."/>
            <person name="Gomez-Rodriguez E.Y."/>
            <person name="Gruber S."/>
            <person name="Han C."/>
            <person name="Henrissat B."/>
            <person name="Hermosa R."/>
            <person name="Hernandez-Onate M."/>
            <person name="Karaffa L."/>
            <person name="Kosti I."/>
            <person name="Le Crom S."/>
            <person name="Lindquist E."/>
            <person name="Lucas S."/>
            <person name="Luebeck M."/>
            <person name="Luebeck P.S."/>
            <person name="Margeot A."/>
            <person name="Metz B."/>
            <person name="Misra M."/>
            <person name="Nevalainen H."/>
            <person name="Omann M."/>
            <person name="Packer N."/>
            <person name="Perrone G."/>
            <person name="Uresti-Rivera E.E."/>
            <person name="Salamov A."/>
            <person name="Schmoll M."/>
            <person name="Seiboth B."/>
            <person name="Shapiro H."/>
            <person name="Sukno S."/>
            <person name="Tamayo-Ramos J.A."/>
            <person name="Tisch D."/>
            <person name="Wiest A."/>
            <person name="Wilkinson H.H."/>
            <person name="Zhang M."/>
            <person name="Coutinho P.M."/>
            <person name="Kenerley C.M."/>
            <person name="Monte E."/>
            <person name="Baker S.E."/>
            <person name="Grigoriev I.V."/>
        </authorList>
    </citation>
    <scope>NUCLEOTIDE SEQUENCE [LARGE SCALE GENOMIC DNA]</scope>
    <source>
        <strain evidence="2">ATCC 20476 / IMI 206040</strain>
    </source>
</reference>
<evidence type="ECO:0000313" key="1">
    <source>
        <dbReference type="EMBL" id="EHK47826.1"/>
    </source>
</evidence>
<dbReference type="eggNOG" id="ENOG502RCPA">
    <property type="taxonomic scope" value="Eukaryota"/>
</dbReference>
<sequence length="115" mass="12239">EFTTKLLTGSRIFTMGLEPTSSDNETEYDAVIRHIMPVLFTWSHVSNTINITVAALRCLGPSNVTCGSRDLDASNKTGNGDNGNGDHPGIAGTYSVPNLGATLLLEVSASCFMFL</sequence>
<accession>G9NP40</accession>
<feature type="non-terminal residue" evidence="1">
    <location>
        <position position="1"/>
    </location>
</feature>
<proteinExistence type="predicted"/>
<name>G9NP40_HYPAI</name>
<keyword evidence="2" id="KW-1185">Reference proteome</keyword>
<evidence type="ECO:0000313" key="2">
    <source>
        <dbReference type="Proteomes" id="UP000005426"/>
    </source>
</evidence>
<dbReference type="Proteomes" id="UP000005426">
    <property type="component" value="Unassembled WGS sequence"/>
</dbReference>
<organism evidence="1 2">
    <name type="scientific">Hypocrea atroviridis (strain ATCC 20476 / IMI 206040)</name>
    <name type="common">Trichoderma atroviride</name>
    <dbReference type="NCBI Taxonomy" id="452589"/>
    <lineage>
        <taxon>Eukaryota</taxon>
        <taxon>Fungi</taxon>
        <taxon>Dikarya</taxon>
        <taxon>Ascomycota</taxon>
        <taxon>Pezizomycotina</taxon>
        <taxon>Sordariomycetes</taxon>
        <taxon>Hypocreomycetidae</taxon>
        <taxon>Hypocreales</taxon>
        <taxon>Hypocreaceae</taxon>
        <taxon>Trichoderma</taxon>
    </lineage>
</organism>
<protein>
    <submittedName>
        <fullName evidence="1">Uncharacterized protein</fullName>
    </submittedName>
</protein>
<dbReference type="EMBL" id="ABDG02000020">
    <property type="protein sequence ID" value="EHK47826.1"/>
    <property type="molecule type" value="Genomic_DNA"/>
</dbReference>
<dbReference type="STRING" id="452589.G9NP40"/>
<dbReference type="AlphaFoldDB" id="G9NP40"/>
<gene>
    <name evidence="1" type="ORF">TRIATDRAFT_44961</name>
</gene>